<dbReference type="PANTHER" id="PTHR28242:SF7">
    <property type="entry name" value="HISTIDINE-CONTAINING PHOSPHOTRANSFER PROTEIN"/>
    <property type="match status" value="1"/>
</dbReference>
<dbReference type="GO" id="GO:0005829">
    <property type="term" value="C:cytosol"/>
    <property type="evidence" value="ECO:0007669"/>
    <property type="project" value="UniProtKB-SubCell"/>
</dbReference>
<comment type="caution">
    <text evidence="3">The sequence shown here is derived from an EMBL/GenBank/DDBJ whole genome shotgun (WGS) entry which is preliminary data.</text>
</comment>
<reference evidence="3 4" key="1">
    <citation type="submission" date="2024-01" db="EMBL/GenBank/DDBJ databases">
        <title>The genomes of 5 underutilized Papilionoideae crops provide insights into root nodulation and disease resistance.</title>
        <authorList>
            <person name="Yuan L."/>
        </authorList>
    </citation>
    <scope>NUCLEOTIDE SEQUENCE [LARGE SCALE GENOMIC DNA]</scope>
    <source>
        <strain evidence="3">LY-2023</strain>
        <tissue evidence="3">Leaf</tissue>
    </source>
</reference>
<dbReference type="GO" id="GO:0009927">
    <property type="term" value="F:histidine phosphotransfer kinase activity"/>
    <property type="evidence" value="ECO:0007669"/>
    <property type="project" value="UniProtKB-UniRule"/>
</dbReference>
<proteinExistence type="predicted"/>
<comment type="subcellular location">
    <subcellularLocation>
        <location evidence="2">Cytoplasm</location>
        <location evidence="2">Cytosol</location>
    </subcellularLocation>
    <subcellularLocation>
        <location evidence="2">Nucleus</location>
    </subcellularLocation>
</comment>
<dbReference type="GO" id="GO:0000160">
    <property type="term" value="P:phosphorelay signal transduction system"/>
    <property type="evidence" value="ECO:0007669"/>
    <property type="project" value="UniProtKB-UniRule"/>
</dbReference>
<evidence type="ECO:0000313" key="4">
    <source>
        <dbReference type="Proteomes" id="UP001359559"/>
    </source>
</evidence>
<dbReference type="GO" id="GO:0009736">
    <property type="term" value="P:cytokinin-activated signaling pathway"/>
    <property type="evidence" value="ECO:0007669"/>
    <property type="project" value="UniProtKB-KW"/>
</dbReference>
<comment type="function">
    <text evidence="2">Functions as a two-component phosphorelay mediators between cytokinin sensor histidine kinases and response regulators (B-type ARRs). Plays an important role in propagating cytokinin signal transduction.</text>
</comment>
<protein>
    <recommendedName>
        <fullName evidence="2">Histidine-containing phosphotransfer protein</fullName>
    </recommendedName>
</protein>
<keyword evidence="1 2" id="KW-0902">Two-component regulatory system</keyword>
<dbReference type="Proteomes" id="UP001359559">
    <property type="component" value="Unassembled WGS sequence"/>
</dbReference>
<comment type="domain">
    <text evidence="2">Histidine-containing phosphotransfer domain (HPt) contains an active histidine that mediates the phosphotransfer.</text>
</comment>
<keyword evidence="4" id="KW-1185">Reference proteome</keyword>
<dbReference type="PANTHER" id="PTHR28242">
    <property type="entry name" value="PHOSPHORELAY INTERMEDIATE PROTEIN YPD1"/>
    <property type="match status" value="1"/>
</dbReference>
<dbReference type="InterPro" id="IPR045871">
    <property type="entry name" value="AHP1-5/YPD1"/>
</dbReference>
<accession>A0AAN9FBG6</accession>
<name>A0AAN9FBG6_CLITE</name>
<dbReference type="AlphaFoldDB" id="A0AAN9FBG6"/>
<keyword evidence="2" id="KW-0932">Cytokinin signaling pathway</keyword>
<dbReference type="Gene3D" id="1.20.120.160">
    <property type="entry name" value="HPT domain"/>
    <property type="match status" value="1"/>
</dbReference>
<evidence type="ECO:0000256" key="1">
    <source>
        <dbReference type="ARBA" id="ARBA00023012"/>
    </source>
</evidence>
<dbReference type="InterPro" id="IPR036641">
    <property type="entry name" value="HPT_dom_sf"/>
</dbReference>
<dbReference type="GO" id="GO:0043424">
    <property type="term" value="F:protein histidine kinase binding"/>
    <property type="evidence" value="ECO:0007669"/>
    <property type="project" value="UniProtKB-UniRule"/>
</dbReference>
<gene>
    <name evidence="3" type="ORF">RJT34_28681</name>
</gene>
<evidence type="ECO:0000313" key="3">
    <source>
        <dbReference type="EMBL" id="KAK7272211.1"/>
    </source>
</evidence>
<dbReference type="EMBL" id="JAYKXN010000007">
    <property type="protein sequence ID" value="KAK7272211.1"/>
    <property type="molecule type" value="Genomic_DNA"/>
</dbReference>
<evidence type="ECO:0000256" key="2">
    <source>
        <dbReference type="RuleBase" id="RU369004"/>
    </source>
</evidence>
<organism evidence="3 4">
    <name type="scientific">Clitoria ternatea</name>
    <name type="common">Butterfly pea</name>
    <dbReference type="NCBI Taxonomy" id="43366"/>
    <lineage>
        <taxon>Eukaryota</taxon>
        <taxon>Viridiplantae</taxon>
        <taxon>Streptophyta</taxon>
        <taxon>Embryophyta</taxon>
        <taxon>Tracheophyta</taxon>
        <taxon>Spermatophyta</taxon>
        <taxon>Magnoliopsida</taxon>
        <taxon>eudicotyledons</taxon>
        <taxon>Gunneridae</taxon>
        <taxon>Pentapetalae</taxon>
        <taxon>rosids</taxon>
        <taxon>fabids</taxon>
        <taxon>Fabales</taxon>
        <taxon>Fabaceae</taxon>
        <taxon>Papilionoideae</taxon>
        <taxon>50 kb inversion clade</taxon>
        <taxon>NPAAA clade</taxon>
        <taxon>indigoferoid/millettioid clade</taxon>
        <taxon>Phaseoleae</taxon>
        <taxon>Clitoria</taxon>
    </lineage>
</organism>
<dbReference type="SUPFAM" id="SSF47226">
    <property type="entry name" value="Histidine-containing phosphotransfer domain, HPT domain"/>
    <property type="match status" value="1"/>
</dbReference>
<dbReference type="GO" id="GO:0005634">
    <property type="term" value="C:nucleus"/>
    <property type="evidence" value="ECO:0007669"/>
    <property type="project" value="UniProtKB-SubCell"/>
</dbReference>
<sequence>MSMRILKGILRGYLNSLFDEGVVNDKFNQTLALKHTGEPECVVKLIETYFADVERNLSELSRHMDHPTADFSKLASLAREIEDKSTRIGADHMRLACPNLIKACDEKNPRSYARTLTWLKNEFHNTRNKLTAFVTMERKIIRLEGPRSSI</sequence>